<dbReference type="Proteomes" id="UP000287023">
    <property type="component" value="Unassembled WGS sequence"/>
</dbReference>
<keyword evidence="7" id="KW-1185">Reference proteome</keyword>
<keyword evidence="4" id="KW-0804">Transcription</keyword>
<dbReference type="Pfam" id="PF03466">
    <property type="entry name" value="LysR_substrate"/>
    <property type="match status" value="1"/>
</dbReference>
<evidence type="ECO:0000256" key="3">
    <source>
        <dbReference type="ARBA" id="ARBA00023125"/>
    </source>
</evidence>
<dbReference type="Pfam" id="PF00126">
    <property type="entry name" value="HTH_1"/>
    <property type="match status" value="1"/>
</dbReference>
<gene>
    <name evidence="6" type="ORF">ELY38_07765</name>
</gene>
<keyword evidence="3" id="KW-0238">DNA-binding</keyword>
<dbReference type="SUPFAM" id="SSF53850">
    <property type="entry name" value="Periplasmic binding protein-like II"/>
    <property type="match status" value="1"/>
</dbReference>
<proteinExistence type="inferred from homology"/>
<dbReference type="InterPro" id="IPR005119">
    <property type="entry name" value="LysR_subst-bd"/>
</dbReference>
<evidence type="ECO:0000259" key="5">
    <source>
        <dbReference type="PROSITE" id="PS50931"/>
    </source>
</evidence>
<dbReference type="Gene3D" id="3.40.190.10">
    <property type="entry name" value="Periplasmic binding protein-like II"/>
    <property type="match status" value="2"/>
</dbReference>
<accession>A0A3S0WM00</accession>
<evidence type="ECO:0000313" key="7">
    <source>
        <dbReference type="Proteomes" id="UP000287023"/>
    </source>
</evidence>
<dbReference type="PROSITE" id="PS50931">
    <property type="entry name" value="HTH_LYSR"/>
    <property type="match status" value="1"/>
</dbReference>
<feature type="domain" description="HTH lysR-type" evidence="5">
    <location>
        <begin position="6"/>
        <end position="63"/>
    </location>
</feature>
<dbReference type="Gene3D" id="1.10.10.10">
    <property type="entry name" value="Winged helix-like DNA-binding domain superfamily/Winged helix DNA-binding domain"/>
    <property type="match status" value="1"/>
</dbReference>
<evidence type="ECO:0000313" key="6">
    <source>
        <dbReference type="EMBL" id="RUR32699.1"/>
    </source>
</evidence>
<name>A0A3S0WM00_9GAMM</name>
<sequence>MRKRMPSTNALRAFETIMKRKSVKDAADEISLTPQAVRYQIKMLEELIGYELFIRNGNRLDPTLKAMELLGYITQSLDVLEEGLNALDKDSNKLYLHVSPYYANNILIPQLHEFTEQHPNIDLRISIGAENNDFDTKDIDIAIQWGYGQWSGFQAEPLMNDLKIIAATPDLLKKQPIESIKDLMAHRLISPWVRNTLWQDIFDMLDTQQEMMKEEFLYLHDNEAIYKATLSGMGVGLVSRPEAIEAVTAGDLVAPLGIDLLSQLPDHKIPKFYLIRQNNKEESPLVKHFTQWAKESSRSQK</sequence>
<dbReference type="InterPro" id="IPR000847">
    <property type="entry name" value="LysR_HTH_N"/>
</dbReference>
<dbReference type="GO" id="GO:0006351">
    <property type="term" value="P:DNA-templated transcription"/>
    <property type="evidence" value="ECO:0007669"/>
    <property type="project" value="TreeGrafter"/>
</dbReference>
<evidence type="ECO:0000256" key="2">
    <source>
        <dbReference type="ARBA" id="ARBA00023015"/>
    </source>
</evidence>
<evidence type="ECO:0000256" key="4">
    <source>
        <dbReference type="ARBA" id="ARBA00023163"/>
    </source>
</evidence>
<organism evidence="6 7">
    <name type="scientific">Vreelandella nanhaiensis</name>
    <dbReference type="NCBI Taxonomy" id="1258546"/>
    <lineage>
        <taxon>Bacteria</taxon>
        <taxon>Pseudomonadati</taxon>
        <taxon>Pseudomonadota</taxon>
        <taxon>Gammaproteobacteria</taxon>
        <taxon>Oceanospirillales</taxon>
        <taxon>Halomonadaceae</taxon>
        <taxon>Vreelandella</taxon>
    </lineage>
</organism>
<dbReference type="InterPro" id="IPR036388">
    <property type="entry name" value="WH-like_DNA-bd_sf"/>
</dbReference>
<evidence type="ECO:0000256" key="1">
    <source>
        <dbReference type="ARBA" id="ARBA00009437"/>
    </source>
</evidence>
<dbReference type="GO" id="GO:0043565">
    <property type="term" value="F:sequence-specific DNA binding"/>
    <property type="evidence" value="ECO:0007669"/>
    <property type="project" value="TreeGrafter"/>
</dbReference>
<dbReference type="OrthoDB" id="6787458at2"/>
<dbReference type="EMBL" id="RZHF01000008">
    <property type="protein sequence ID" value="RUR32699.1"/>
    <property type="molecule type" value="Genomic_DNA"/>
</dbReference>
<dbReference type="AlphaFoldDB" id="A0A3S0WM00"/>
<dbReference type="PANTHER" id="PTHR30537:SF74">
    <property type="entry name" value="HTH-TYPE TRANSCRIPTIONAL REGULATOR TRPI"/>
    <property type="match status" value="1"/>
</dbReference>
<comment type="caution">
    <text evidence="6">The sequence shown here is derived from an EMBL/GenBank/DDBJ whole genome shotgun (WGS) entry which is preliminary data.</text>
</comment>
<dbReference type="PANTHER" id="PTHR30537">
    <property type="entry name" value="HTH-TYPE TRANSCRIPTIONAL REGULATOR"/>
    <property type="match status" value="1"/>
</dbReference>
<dbReference type="InterPro" id="IPR058163">
    <property type="entry name" value="LysR-type_TF_proteobact-type"/>
</dbReference>
<protein>
    <submittedName>
        <fullName evidence="6">LysR family transcriptional regulator</fullName>
    </submittedName>
</protein>
<comment type="similarity">
    <text evidence="1">Belongs to the LysR transcriptional regulatory family.</text>
</comment>
<reference evidence="6 7" key="1">
    <citation type="submission" date="2018-12" db="EMBL/GenBank/DDBJ databases">
        <title>three novel Halomonas strain isolated from plants.</title>
        <authorList>
            <person name="Sun C."/>
        </authorList>
    </citation>
    <scope>NUCLEOTIDE SEQUENCE [LARGE SCALE GENOMIC DNA]</scope>
    <source>
        <strain evidence="6 7">JCM 18142</strain>
    </source>
</reference>
<keyword evidence="2" id="KW-0805">Transcription regulation</keyword>
<dbReference type="InterPro" id="IPR036390">
    <property type="entry name" value="WH_DNA-bd_sf"/>
</dbReference>
<dbReference type="SUPFAM" id="SSF46785">
    <property type="entry name" value="Winged helix' DNA-binding domain"/>
    <property type="match status" value="1"/>
</dbReference>
<dbReference type="GO" id="GO:0003700">
    <property type="term" value="F:DNA-binding transcription factor activity"/>
    <property type="evidence" value="ECO:0007669"/>
    <property type="project" value="InterPro"/>
</dbReference>